<keyword evidence="2" id="KW-1185">Reference proteome</keyword>
<comment type="caution">
    <text evidence="1">The sequence shown here is derived from an EMBL/GenBank/DDBJ whole genome shotgun (WGS) entry which is preliminary data.</text>
</comment>
<dbReference type="Proteomes" id="UP001172680">
    <property type="component" value="Unassembled WGS sequence"/>
</dbReference>
<proteinExistence type="predicted"/>
<protein>
    <submittedName>
        <fullName evidence="1">Uncharacterized protein</fullName>
    </submittedName>
</protein>
<name>A0ACC2ZGT7_9PEZI</name>
<accession>A0ACC2ZGT7</accession>
<organism evidence="1 2">
    <name type="scientific">Coniosporium tulheliwenetii</name>
    <dbReference type="NCBI Taxonomy" id="3383036"/>
    <lineage>
        <taxon>Eukaryota</taxon>
        <taxon>Fungi</taxon>
        <taxon>Dikarya</taxon>
        <taxon>Ascomycota</taxon>
        <taxon>Pezizomycotina</taxon>
        <taxon>Dothideomycetes</taxon>
        <taxon>Dothideomycetes incertae sedis</taxon>
        <taxon>Coniosporium</taxon>
    </lineage>
</organism>
<reference evidence="1" key="1">
    <citation type="submission" date="2022-10" db="EMBL/GenBank/DDBJ databases">
        <title>Culturing micro-colonial fungi from biological soil crusts in the Mojave desert and describing Neophaeococcomyces mojavensis, and introducing the new genera and species Taxawa tesnikishii.</title>
        <authorList>
            <person name="Kurbessoian T."/>
            <person name="Stajich J.E."/>
        </authorList>
    </citation>
    <scope>NUCLEOTIDE SEQUENCE</scope>
    <source>
        <strain evidence="1">JES_115</strain>
    </source>
</reference>
<evidence type="ECO:0000313" key="2">
    <source>
        <dbReference type="Proteomes" id="UP001172680"/>
    </source>
</evidence>
<dbReference type="EMBL" id="JAPDRP010000005">
    <property type="protein sequence ID" value="KAJ9647040.1"/>
    <property type="molecule type" value="Genomic_DNA"/>
</dbReference>
<sequence>MAAKPRPTDTQPKTRRRKRKARTEDTQPAALEAAKKKRKKTEKATPQHRPHQEHKRGQKHLQTHKSVSNTTPDPKSHDGQRHLTSPPEPDLSSFPVATSPSPSPQPQQPRQQSETFPSFYLRRVTAELADDLDKVRQAGDFRARTSLPMLIHALQQGEAIFSAEERGGFGGGEVGLGVM</sequence>
<gene>
    <name evidence="1" type="ORF">H2199_002026</name>
</gene>
<evidence type="ECO:0000313" key="1">
    <source>
        <dbReference type="EMBL" id="KAJ9647040.1"/>
    </source>
</evidence>